<dbReference type="EMBL" id="ABIC01000038">
    <property type="protein sequence ID" value="EDP99494.1"/>
    <property type="molecule type" value="Genomic_DNA"/>
</dbReference>
<accession>A9EKL9</accession>
<name>A9EKL9_9GAMM</name>
<comment type="caution">
    <text evidence="1">The sequence shown here is derived from an EMBL/GenBank/DDBJ whole genome shotgun (WGS) entry which is preliminary data.</text>
</comment>
<dbReference type="AlphaFoldDB" id="A9EKL9"/>
<evidence type="ECO:0000313" key="2">
    <source>
        <dbReference type="Proteomes" id="UP000005839"/>
    </source>
</evidence>
<dbReference type="RefSeq" id="WP_005501774.1">
    <property type="nucleotide sequence ID" value="NZ_ABIC01000038.1"/>
</dbReference>
<sequence>MACSLGLTNPLTVSGPKLRLKLGRLEFEPDKLTLRLVSLALEMDCETKAEYDIDDALGPS</sequence>
<dbReference type="STRING" id="314608.KT99_11525"/>
<protein>
    <submittedName>
        <fullName evidence="1">Uncharacterized protein</fullName>
    </submittedName>
</protein>
<proteinExistence type="predicted"/>
<gene>
    <name evidence="1" type="ORF">KT99_11525</name>
</gene>
<evidence type="ECO:0000313" key="1">
    <source>
        <dbReference type="EMBL" id="EDP99494.1"/>
    </source>
</evidence>
<keyword evidence="2" id="KW-1185">Reference proteome</keyword>
<dbReference type="Proteomes" id="UP000005839">
    <property type="component" value="Unassembled WGS sequence"/>
</dbReference>
<organism evidence="1 2">
    <name type="scientific">Shewanella benthica KT99</name>
    <dbReference type="NCBI Taxonomy" id="314608"/>
    <lineage>
        <taxon>Bacteria</taxon>
        <taxon>Pseudomonadati</taxon>
        <taxon>Pseudomonadota</taxon>
        <taxon>Gammaproteobacteria</taxon>
        <taxon>Alteromonadales</taxon>
        <taxon>Shewanellaceae</taxon>
        <taxon>Shewanella</taxon>
    </lineage>
</organism>
<reference evidence="1 2" key="1">
    <citation type="submission" date="2007-10" db="EMBL/GenBank/DDBJ databases">
        <authorList>
            <person name="Yayanos A."/>
            <person name="Ferriera S."/>
            <person name="Johnson J."/>
            <person name="Kravitz S."/>
            <person name="Halpern A."/>
            <person name="Remington K."/>
            <person name="Beeson K."/>
            <person name="Tran B."/>
            <person name="Rogers Y.-H."/>
            <person name="Friedman R."/>
            <person name="Venter J.C."/>
        </authorList>
    </citation>
    <scope>NUCLEOTIDE SEQUENCE [LARGE SCALE GENOMIC DNA]</scope>
    <source>
        <strain evidence="1 2">KT99</strain>
    </source>
</reference>